<keyword evidence="2" id="KW-1185">Reference proteome</keyword>
<dbReference type="InParanoid" id="D6TIC1"/>
<dbReference type="STRING" id="485913.Krac_10720"/>
<dbReference type="AlphaFoldDB" id="D6TIC1"/>
<gene>
    <name evidence="1" type="ORF">Krac_10720</name>
</gene>
<accession>D6TIC1</accession>
<comment type="caution">
    <text evidence="1">The sequence shown here is derived from an EMBL/GenBank/DDBJ whole genome shotgun (WGS) entry which is preliminary data.</text>
</comment>
<reference evidence="1 2" key="1">
    <citation type="journal article" date="2011" name="Stand. Genomic Sci.">
        <title>Non-contiguous finished genome sequence and contextual data of the filamentous soil bacterium Ktedonobacter racemifer type strain (SOSP1-21).</title>
        <authorList>
            <person name="Chang Y.J."/>
            <person name="Land M."/>
            <person name="Hauser L."/>
            <person name="Chertkov O."/>
            <person name="Del Rio T.G."/>
            <person name="Nolan M."/>
            <person name="Copeland A."/>
            <person name="Tice H."/>
            <person name="Cheng J.F."/>
            <person name="Lucas S."/>
            <person name="Han C."/>
            <person name="Goodwin L."/>
            <person name="Pitluck S."/>
            <person name="Ivanova N."/>
            <person name="Ovchinikova G."/>
            <person name="Pati A."/>
            <person name="Chen A."/>
            <person name="Palaniappan K."/>
            <person name="Mavromatis K."/>
            <person name="Liolios K."/>
            <person name="Brettin T."/>
            <person name="Fiebig A."/>
            <person name="Rohde M."/>
            <person name="Abt B."/>
            <person name="Goker M."/>
            <person name="Detter J.C."/>
            <person name="Woyke T."/>
            <person name="Bristow J."/>
            <person name="Eisen J.A."/>
            <person name="Markowitz V."/>
            <person name="Hugenholtz P."/>
            <person name="Kyrpides N.C."/>
            <person name="Klenk H.P."/>
            <person name="Lapidus A."/>
        </authorList>
    </citation>
    <scope>NUCLEOTIDE SEQUENCE [LARGE SCALE GENOMIC DNA]</scope>
    <source>
        <strain evidence="2">DSM 44963</strain>
    </source>
</reference>
<dbReference type="Proteomes" id="UP000004508">
    <property type="component" value="Unassembled WGS sequence"/>
</dbReference>
<proteinExistence type="predicted"/>
<name>D6TIC1_KTERA</name>
<dbReference type="EMBL" id="ADVG01000001">
    <property type="protein sequence ID" value="EFH89178.1"/>
    <property type="molecule type" value="Genomic_DNA"/>
</dbReference>
<evidence type="ECO:0000313" key="1">
    <source>
        <dbReference type="EMBL" id="EFH89178.1"/>
    </source>
</evidence>
<evidence type="ECO:0000313" key="2">
    <source>
        <dbReference type="Proteomes" id="UP000004508"/>
    </source>
</evidence>
<protein>
    <submittedName>
        <fullName evidence="1">Uncharacterized protein</fullName>
    </submittedName>
</protein>
<sequence>MLILRCVKVLGKLQLVDILIRLLTPYRNSDYKVDKQGT</sequence>
<organism evidence="1 2">
    <name type="scientific">Ktedonobacter racemifer DSM 44963</name>
    <dbReference type="NCBI Taxonomy" id="485913"/>
    <lineage>
        <taxon>Bacteria</taxon>
        <taxon>Bacillati</taxon>
        <taxon>Chloroflexota</taxon>
        <taxon>Ktedonobacteria</taxon>
        <taxon>Ktedonobacterales</taxon>
        <taxon>Ktedonobacteraceae</taxon>
        <taxon>Ktedonobacter</taxon>
    </lineage>
</organism>